<comment type="caution">
    <text evidence="3">The sequence shown here is derived from an EMBL/GenBank/DDBJ whole genome shotgun (WGS) entry which is preliminary data.</text>
</comment>
<dbReference type="Pfam" id="PF07589">
    <property type="entry name" value="PEP-CTERM"/>
    <property type="match status" value="1"/>
</dbReference>
<sequence>MKAKYLSIVIGASLFAIAGLAQANSTYSSFADVANSVSFDGWNQLNRSRVDSNNVPNPLTAEQLAAGTAGNVAGSGDALLKLVTGSYYPAGFGLYGDGNLTFTDNTVASNIGSLVFQGIVNDFNASFGGEAYTITLSYNGGSQAIAGSLLNFTSTNTVDDYYRYSWDLSGVTTPITSYTLNFSAGFSQALAFQVDQVAAVSSVPEADSYAMMLLGLGVMGAVARRRSK</sequence>
<name>A0ABW3FAS9_9PROT</name>
<keyword evidence="4" id="KW-1185">Reference proteome</keyword>
<organism evidence="3 4">
    <name type="scientific">Methylophilus luteus</name>
    <dbReference type="NCBI Taxonomy" id="640108"/>
    <lineage>
        <taxon>Bacteria</taxon>
        <taxon>Pseudomonadati</taxon>
        <taxon>Pseudomonadota</taxon>
        <taxon>Betaproteobacteria</taxon>
        <taxon>Nitrosomonadales</taxon>
        <taxon>Methylophilaceae</taxon>
        <taxon>Methylophilus</taxon>
    </lineage>
</organism>
<reference evidence="4" key="1">
    <citation type="journal article" date="2019" name="Int. J. Syst. Evol. Microbiol.">
        <title>The Global Catalogue of Microorganisms (GCM) 10K type strain sequencing project: providing services to taxonomists for standard genome sequencing and annotation.</title>
        <authorList>
            <consortium name="The Broad Institute Genomics Platform"/>
            <consortium name="The Broad Institute Genome Sequencing Center for Infectious Disease"/>
            <person name="Wu L."/>
            <person name="Ma J."/>
        </authorList>
    </citation>
    <scope>NUCLEOTIDE SEQUENCE [LARGE SCALE GENOMIC DNA]</scope>
    <source>
        <strain evidence="4">CCUG 58412</strain>
    </source>
</reference>
<feature type="signal peptide" evidence="1">
    <location>
        <begin position="1"/>
        <end position="23"/>
    </location>
</feature>
<dbReference type="RefSeq" id="WP_379058107.1">
    <property type="nucleotide sequence ID" value="NZ_JBHTKB010000003.1"/>
</dbReference>
<keyword evidence="1" id="KW-0732">Signal</keyword>
<protein>
    <submittedName>
        <fullName evidence="3">PEP-CTERM sorting domain-containing protein</fullName>
    </submittedName>
</protein>
<evidence type="ECO:0000259" key="2">
    <source>
        <dbReference type="Pfam" id="PF07589"/>
    </source>
</evidence>
<evidence type="ECO:0000313" key="4">
    <source>
        <dbReference type="Proteomes" id="UP001597128"/>
    </source>
</evidence>
<evidence type="ECO:0000313" key="3">
    <source>
        <dbReference type="EMBL" id="MFD0914385.1"/>
    </source>
</evidence>
<proteinExistence type="predicted"/>
<accession>A0ABW3FAS9</accession>
<dbReference type="InterPro" id="IPR013424">
    <property type="entry name" value="Ice-binding_C"/>
</dbReference>
<evidence type="ECO:0000256" key="1">
    <source>
        <dbReference type="SAM" id="SignalP"/>
    </source>
</evidence>
<dbReference type="Proteomes" id="UP001597128">
    <property type="component" value="Unassembled WGS sequence"/>
</dbReference>
<feature type="chain" id="PRO_5047462219" evidence="1">
    <location>
        <begin position="24"/>
        <end position="228"/>
    </location>
</feature>
<gene>
    <name evidence="3" type="ORF">ACFQ1Z_12560</name>
</gene>
<dbReference type="EMBL" id="JBHTKB010000003">
    <property type="protein sequence ID" value="MFD0914385.1"/>
    <property type="molecule type" value="Genomic_DNA"/>
</dbReference>
<feature type="domain" description="Ice-binding protein C-terminal" evidence="2">
    <location>
        <begin position="202"/>
        <end position="226"/>
    </location>
</feature>